<organism evidence="2">
    <name type="scientific">Oryza glumipatula</name>
    <dbReference type="NCBI Taxonomy" id="40148"/>
    <lineage>
        <taxon>Eukaryota</taxon>
        <taxon>Viridiplantae</taxon>
        <taxon>Streptophyta</taxon>
        <taxon>Embryophyta</taxon>
        <taxon>Tracheophyta</taxon>
        <taxon>Spermatophyta</taxon>
        <taxon>Magnoliopsida</taxon>
        <taxon>Liliopsida</taxon>
        <taxon>Poales</taxon>
        <taxon>Poaceae</taxon>
        <taxon>BOP clade</taxon>
        <taxon>Oryzoideae</taxon>
        <taxon>Oryzeae</taxon>
        <taxon>Oryzinae</taxon>
        <taxon>Oryza</taxon>
    </lineage>
</organism>
<reference evidence="2" key="2">
    <citation type="submission" date="2018-05" db="EMBL/GenBank/DDBJ databases">
        <title>OgluRS3 (Oryza glumaepatula Reference Sequence Version 3).</title>
        <authorList>
            <person name="Zhang J."/>
            <person name="Kudrna D."/>
            <person name="Lee S."/>
            <person name="Talag J."/>
            <person name="Welchert J."/>
            <person name="Wing R.A."/>
        </authorList>
    </citation>
    <scope>NUCLEOTIDE SEQUENCE [LARGE SCALE GENOMIC DNA]</scope>
</reference>
<sequence>MGGRTSYRKTARWRRRRRRRKRGGRRRMRVAGGGSSLPRAGARMALRFNQMISVPCLRLRKQWQWCTRDTGKVMLQPCNSLLPNGEWERRAIYGDRALSERAATCCSVQGLGTSSVCHGTEEISMVRIRR</sequence>
<reference evidence="2" key="1">
    <citation type="submission" date="2015-04" db="UniProtKB">
        <authorList>
            <consortium name="EnsemblPlants"/>
        </authorList>
    </citation>
    <scope>IDENTIFICATION</scope>
</reference>
<dbReference type="HOGENOM" id="CLU_1952283_0_0_1"/>
<protein>
    <submittedName>
        <fullName evidence="2">Uncharacterized protein</fullName>
    </submittedName>
</protein>
<feature type="compositionally biased region" description="Basic residues" evidence="1">
    <location>
        <begin position="1"/>
        <end position="29"/>
    </location>
</feature>
<evidence type="ECO:0000313" key="3">
    <source>
        <dbReference type="Proteomes" id="UP000026961"/>
    </source>
</evidence>
<keyword evidence="3" id="KW-1185">Reference proteome</keyword>
<dbReference type="EnsemblPlants" id="OGLUM05G02740.2">
    <property type="protein sequence ID" value="OGLUM05G02740.2"/>
    <property type="gene ID" value="OGLUM05G02740"/>
</dbReference>
<feature type="region of interest" description="Disordered" evidence="1">
    <location>
        <begin position="1"/>
        <end position="37"/>
    </location>
</feature>
<dbReference type="Proteomes" id="UP000026961">
    <property type="component" value="Chromosome 5"/>
</dbReference>
<dbReference type="Gramene" id="OGLUM05G02740.2">
    <property type="protein sequence ID" value="OGLUM05G02740.2"/>
    <property type="gene ID" value="OGLUM05G02740"/>
</dbReference>
<evidence type="ECO:0000256" key="1">
    <source>
        <dbReference type="SAM" id="MobiDB-lite"/>
    </source>
</evidence>
<evidence type="ECO:0000313" key="2">
    <source>
        <dbReference type="EnsemblPlants" id="OGLUM05G02740.2"/>
    </source>
</evidence>
<accession>A0A0D9ZU03</accession>
<name>A0A0D9ZU03_9ORYZ</name>
<dbReference type="AlphaFoldDB" id="A0A0D9ZU03"/>
<proteinExistence type="predicted"/>